<gene>
    <name evidence="1" type="ORF">HD556DRAFT_1310031</name>
</gene>
<accession>A0A9P7AK26</accession>
<reference evidence="1" key="1">
    <citation type="journal article" date="2020" name="New Phytol.">
        <title>Comparative genomics reveals dynamic genome evolution in host specialist ectomycorrhizal fungi.</title>
        <authorList>
            <person name="Lofgren L.A."/>
            <person name="Nguyen N.H."/>
            <person name="Vilgalys R."/>
            <person name="Ruytinx J."/>
            <person name="Liao H.L."/>
            <person name="Branco S."/>
            <person name="Kuo A."/>
            <person name="LaButti K."/>
            <person name="Lipzen A."/>
            <person name="Andreopoulos W."/>
            <person name="Pangilinan J."/>
            <person name="Riley R."/>
            <person name="Hundley H."/>
            <person name="Na H."/>
            <person name="Barry K."/>
            <person name="Grigoriev I.V."/>
            <person name="Stajich J.E."/>
            <person name="Kennedy P.G."/>
        </authorList>
    </citation>
    <scope>NUCLEOTIDE SEQUENCE</scope>
    <source>
        <strain evidence="1">S12</strain>
    </source>
</reference>
<comment type="caution">
    <text evidence="1">The sequence shown here is derived from an EMBL/GenBank/DDBJ whole genome shotgun (WGS) entry which is preliminary data.</text>
</comment>
<dbReference type="RefSeq" id="XP_041158032.1">
    <property type="nucleotide sequence ID" value="XM_041300354.1"/>
</dbReference>
<evidence type="ECO:0000313" key="2">
    <source>
        <dbReference type="Proteomes" id="UP000719766"/>
    </source>
</evidence>
<proteinExistence type="predicted"/>
<keyword evidence="2" id="KW-1185">Reference proteome</keyword>
<name>A0A9P7AK26_9AGAM</name>
<dbReference type="GeneID" id="64594118"/>
<evidence type="ECO:0000313" key="1">
    <source>
        <dbReference type="EMBL" id="KAG1791147.1"/>
    </source>
</evidence>
<sequence length="286" mass="31369">MAMMPITAFWVKVNAMWQGGCRQTFNMCTNTTCHARPPSQTSSGAACTPSVNFMPQGSKQSTGVHKANKDCGNQGKKIPAWLERKHRKVARVKKSRNLHRKMGSDDDEDDDNEIVSFEEIAAARKHINNTYEVQPLSQATGKTIIKVDDPSTVMATLSPTQAIEQTCSHLIYLSDCAPGPSADNSSLPMPGQAPSNSVTDGVTDALDDDFVQPDGSPMPQDIDMQQDVEELFVDDYNFQLDDGLFSGVGHDHAMTPSTQCLLLLRCLMIKMAMRVSKKSLHVTVHV</sequence>
<dbReference type="EMBL" id="JABBWE010000044">
    <property type="protein sequence ID" value="KAG1791147.1"/>
    <property type="molecule type" value="Genomic_DNA"/>
</dbReference>
<organism evidence="1 2">
    <name type="scientific">Suillus plorans</name>
    <dbReference type="NCBI Taxonomy" id="116603"/>
    <lineage>
        <taxon>Eukaryota</taxon>
        <taxon>Fungi</taxon>
        <taxon>Dikarya</taxon>
        <taxon>Basidiomycota</taxon>
        <taxon>Agaricomycotina</taxon>
        <taxon>Agaricomycetes</taxon>
        <taxon>Agaricomycetidae</taxon>
        <taxon>Boletales</taxon>
        <taxon>Suillineae</taxon>
        <taxon>Suillaceae</taxon>
        <taxon>Suillus</taxon>
    </lineage>
</organism>
<dbReference type="OrthoDB" id="2692329at2759"/>
<protein>
    <submittedName>
        <fullName evidence="1">Uncharacterized protein</fullName>
    </submittedName>
</protein>
<dbReference type="AlphaFoldDB" id="A0A9P7AK26"/>
<dbReference type="Proteomes" id="UP000719766">
    <property type="component" value="Unassembled WGS sequence"/>
</dbReference>